<proteinExistence type="predicted"/>
<gene>
    <name evidence="2" type="ORF">M9Y10_034318</name>
</gene>
<comment type="caution">
    <text evidence="2">The sequence shown here is derived from an EMBL/GenBank/DDBJ whole genome shotgun (WGS) entry which is preliminary data.</text>
</comment>
<dbReference type="EMBL" id="JAPFFF010000005">
    <property type="protein sequence ID" value="KAK8889568.1"/>
    <property type="molecule type" value="Genomic_DNA"/>
</dbReference>
<sequence>MQNSAPEHQDQIPPKRKISRKHPPPPPQAQPRRIQAPRAHQRTIFSGNYVPSFQDLPDVPPQGPESFSQFVKFANLDEARHLASTSGSSNDGCYLLIPVKFIGRIRNHPRIKPICGYYLQK</sequence>
<feature type="compositionally biased region" description="Basic residues" evidence="1">
    <location>
        <begin position="14"/>
        <end position="23"/>
    </location>
</feature>
<protein>
    <recommendedName>
        <fullName evidence="4">RRM domain-containing protein</fullName>
    </recommendedName>
</protein>
<dbReference type="Proteomes" id="UP001470230">
    <property type="component" value="Unassembled WGS sequence"/>
</dbReference>
<name>A0ABR2KEK8_9EUKA</name>
<evidence type="ECO:0008006" key="4">
    <source>
        <dbReference type="Google" id="ProtNLM"/>
    </source>
</evidence>
<evidence type="ECO:0000313" key="2">
    <source>
        <dbReference type="EMBL" id="KAK8889568.1"/>
    </source>
</evidence>
<evidence type="ECO:0000313" key="3">
    <source>
        <dbReference type="Proteomes" id="UP001470230"/>
    </source>
</evidence>
<reference evidence="2 3" key="1">
    <citation type="submission" date="2024-04" db="EMBL/GenBank/DDBJ databases">
        <title>Tritrichomonas musculus Genome.</title>
        <authorList>
            <person name="Alves-Ferreira E."/>
            <person name="Grigg M."/>
            <person name="Lorenzi H."/>
            <person name="Galac M."/>
        </authorList>
    </citation>
    <scope>NUCLEOTIDE SEQUENCE [LARGE SCALE GENOMIC DNA]</scope>
    <source>
        <strain evidence="2 3">EAF2021</strain>
    </source>
</reference>
<accession>A0ABR2KEK8</accession>
<keyword evidence="3" id="KW-1185">Reference proteome</keyword>
<organism evidence="2 3">
    <name type="scientific">Tritrichomonas musculus</name>
    <dbReference type="NCBI Taxonomy" id="1915356"/>
    <lineage>
        <taxon>Eukaryota</taxon>
        <taxon>Metamonada</taxon>
        <taxon>Parabasalia</taxon>
        <taxon>Tritrichomonadida</taxon>
        <taxon>Tritrichomonadidae</taxon>
        <taxon>Tritrichomonas</taxon>
    </lineage>
</organism>
<feature type="region of interest" description="Disordered" evidence="1">
    <location>
        <begin position="1"/>
        <end position="38"/>
    </location>
</feature>
<evidence type="ECO:0000256" key="1">
    <source>
        <dbReference type="SAM" id="MobiDB-lite"/>
    </source>
</evidence>